<comment type="caution">
    <text evidence="1">The sequence shown here is derived from an EMBL/GenBank/DDBJ whole genome shotgun (WGS) entry which is preliminary data.</text>
</comment>
<name>A0AAN5HZM3_9BILA</name>
<dbReference type="Proteomes" id="UP001328107">
    <property type="component" value="Unassembled WGS sequence"/>
</dbReference>
<accession>A0AAN5HZM3</accession>
<feature type="non-terminal residue" evidence="1">
    <location>
        <position position="1"/>
    </location>
</feature>
<proteinExistence type="predicted"/>
<dbReference type="EMBL" id="BTRK01000004">
    <property type="protein sequence ID" value="GMR46587.1"/>
    <property type="molecule type" value="Genomic_DNA"/>
</dbReference>
<evidence type="ECO:0000313" key="1">
    <source>
        <dbReference type="EMBL" id="GMR46587.1"/>
    </source>
</evidence>
<protein>
    <submittedName>
        <fullName evidence="1">Uncharacterized protein</fullName>
    </submittedName>
</protein>
<gene>
    <name evidence="1" type="ORF">PMAYCL1PPCAC_16782</name>
</gene>
<dbReference type="AlphaFoldDB" id="A0AAN5HZM3"/>
<evidence type="ECO:0000313" key="2">
    <source>
        <dbReference type="Proteomes" id="UP001328107"/>
    </source>
</evidence>
<reference evidence="2" key="1">
    <citation type="submission" date="2022-10" db="EMBL/GenBank/DDBJ databases">
        <title>Genome assembly of Pristionchus species.</title>
        <authorList>
            <person name="Yoshida K."/>
            <person name="Sommer R.J."/>
        </authorList>
    </citation>
    <scope>NUCLEOTIDE SEQUENCE [LARGE SCALE GENOMIC DNA]</scope>
    <source>
        <strain evidence="2">RS5460</strain>
    </source>
</reference>
<keyword evidence="2" id="KW-1185">Reference proteome</keyword>
<sequence>GSSTVLCRGCRGLGKHVSIDLHFILTTDLICCSAISTAGNPRATRIYPICAHSAAKRTIESSTKSSIPHFIYLRPSKQIPNMLVEVLLCFRNCRRVLPIVRWYSSLDCHNSNYANTVTTITLIVDSLSSR</sequence>
<organism evidence="1 2">
    <name type="scientific">Pristionchus mayeri</name>
    <dbReference type="NCBI Taxonomy" id="1317129"/>
    <lineage>
        <taxon>Eukaryota</taxon>
        <taxon>Metazoa</taxon>
        <taxon>Ecdysozoa</taxon>
        <taxon>Nematoda</taxon>
        <taxon>Chromadorea</taxon>
        <taxon>Rhabditida</taxon>
        <taxon>Rhabditina</taxon>
        <taxon>Diplogasteromorpha</taxon>
        <taxon>Diplogasteroidea</taxon>
        <taxon>Neodiplogasteridae</taxon>
        <taxon>Pristionchus</taxon>
    </lineage>
</organism>